<gene>
    <name evidence="1" type="ORF">LMG28688_05950</name>
</gene>
<organism evidence="1 2">
    <name type="scientific">Paraburkholderia caffeinitolerans</name>
    <dbReference type="NCBI Taxonomy" id="1723730"/>
    <lineage>
        <taxon>Bacteria</taxon>
        <taxon>Pseudomonadati</taxon>
        <taxon>Pseudomonadota</taxon>
        <taxon>Betaproteobacteria</taxon>
        <taxon>Burkholderiales</taxon>
        <taxon>Burkholderiaceae</taxon>
        <taxon>Paraburkholderia</taxon>
    </lineage>
</organism>
<reference evidence="1 2" key="1">
    <citation type="submission" date="2020-04" db="EMBL/GenBank/DDBJ databases">
        <authorList>
            <person name="De Canck E."/>
        </authorList>
    </citation>
    <scope>NUCLEOTIDE SEQUENCE [LARGE SCALE GENOMIC DNA]</scope>
    <source>
        <strain evidence="1 2">LMG 28688</strain>
    </source>
</reference>
<evidence type="ECO:0000313" key="2">
    <source>
        <dbReference type="Proteomes" id="UP000494119"/>
    </source>
</evidence>
<accession>A0A6J5GNT4</accession>
<proteinExistence type="predicted"/>
<evidence type="ECO:0000313" key="1">
    <source>
        <dbReference type="EMBL" id="CAB3804315.1"/>
    </source>
</evidence>
<keyword evidence="2" id="KW-1185">Reference proteome</keyword>
<dbReference type="EMBL" id="CADIKL010000043">
    <property type="protein sequence ID" value="CAB3804315.1"/>
    <property type="molecule type" value="Genomic_DNA"/>
</dbReference>
<dbReference type="Proteomes" id="UP000494119">
    <property type="component" value="Unassembled WGS sequence"/>
</dbReference>
<protein>
    <submittedName>
        <fullName evidence="1">Uncharacterized protein</fullName>
    </submittedName>
</protein>
<sequence>MDRFALLYTRAERTIPPVPYDVRLSAEIQQNPKYQTRRKAFDEIVSRLRKGESVRPYLSKLAVRAAFQDTLLLTWGIHHLHLNSIDTMNEHGFVTRKYGTSDLLLLRIKDQTAYLIDIVSHGEPELFDNPRLLEIVDRNWPDLHFSNKLVTGAAFSPEQVKNLRSNHANFAIQVNGRTVMPTLGIMASGVPVEVWGWYRAFQVQLRNVEADVRRRFYEYFPHGIASSRGLSAFQDVRLVRIEPDFFVLQLRETLHICNVQRVTA</sequence>
<dbReference type="RefSeq" id="WP_129561757.1">
    <property type="nucleotide sequence ID" value="NZ_CADIKL010000043.1"/>
</dbReference>
<dbReference type="AlphaFoldDB" id="A0A6J5GNT4"/>
<name>A0A6J5GNT4_9BURK</name>